<evidence type="ECO:0000313" key="3">
    <source>
        <dbReference type="EMBL" id="WMI40136.1"/>
    </source>
</evidence>
<feature type="compositionally biased region" description="Basic residues" evidence="2">
    <location>
        <begin position="285"/>
        <end position="294"/>
    </location>
</feature>
<organism evidence="3">
    <name type="scientific">Rhizoctonia cerealis phyllomonavirus</name>
    <dbReference type="NCBI Taxonomy" id="3068671"/>
    <lineage>
        <taxon>Viruses</taxon>
        <taxon>Riboviria</taxon>
        <taxon>Orthornavirae</taxon>
        <taxon>Negarnaviricota</taxon>
        <taxon>Haploviricotina</taxon>
        <taxon>Monjiviricetes</taxon>
        <taxon>Mononegavirales</taxon>
        <taxon>Mymonaviridae</taxon>
        <taxon>Phyllomonavirus</taxon>
    </lineage>
</organism>
<keyword evidence="1" id="KW-0175">Coiled coil</keyword>
<proteinExistence type="predicted"/>
<evidence type="ECO:0000256" key="2">
    <source>
        <dbReference type="SAM" id="MobiDB-lite"/>
    </source>
</evidence>
<accession>A0AA51BTN4</accession>
<protein>
    <submittedName>
        <fullName evidence="3">Uncharacterized protein</fullName>
    </submittedName>
</protein>
<reference evidence="3" key="2">
    <citation type="submission" date="2023-05" db="EMBL/GenBank/DDBJ databases">
        <authorList>
            <person name="Li W."/>
        </authorList>
    </citation>
    <scope>NUCLEOTIDE SEQUENCE</scope>
    <source>
        <strain evidence="3">RcPhV-10125-1</strain>
    </source>
</reference>
<feature type="compositionally biased region" description="Basic and acidic residues" evidence="2">
    <location>
        <begin position="55"/>
        <end position="66"/>
    </location>
</feature>
<dbReference type="EMBL" id="OQ999768">
    <property type="protein sequence ID" value="WMI40136.1"/>
    <property type="molecule type" value="Viral_cRNA"/>
</dbReference>
<feature type="region of interest" description="Disordered" evidence="2">
    <location>
        <begin position="1"/>
        <end position="26"/>
    </location>
</feature>
<evidence type="ECO:0000256" key="1">
    <source>
        <dbReference type="SAM" id="Coils"/>
    </source>
</evidence>
<reference evidence="3" key="1">
    <citation type="journal article" date="2023" name="Microbiol. Spectr.">
        <title>Extreme Diversity of Mycoviruses Present in Single Strains of Rhizoctonia cerealis, the Pathogen of Wheat Sharp Eyespot.</title>
        <authorList>
            <person name="Li W."/>
            <person name="Sun H."/>
            <person name="Cao S."/>
            <person name="Zhang A."/>
            <person name="Zhang H."/>
            <person name="Shu Y."/>
            <person name="Chen H."/>
        </authorList>
    </citation>
    <scope>NUCLEOTIDE SEQUENCE</scope>
    <source>
        <strain evidence="3">RcPhV-10125-1</strain>
    </source>
</reference>
<feature type="region of interest" description="Disordered" evidence="2">
    <location>
        <begin position="39"/>
        <end position="94"/>
    </location>
</feature>
<feature type="coiled-coil region" evidence="1">
    <location>
        <begin position="177"/>
        <end position="204"/>
    </location>
</feature>
<sequence>MSAALPPDSSTPLFDERAPQLGPTHSGVSVEVAVSYDHLLDYPDESQPTAPSPHRGIEVPHTDPDPARIAAEVEDPDTGIGQAEPPSRASTRMSQIDSMVPGSSFPAGPPVFGGGDGSYRFGLTAPGEAQAEPMSPLSLLPSAAPPGSTFSTDRRAPGTLGTVQAELDVPVSDSQHIRALETRLSRLEALVDTLVTDNARLTSELARRATTTVTLVNEQTRQLEMRLSQQITAMGSRILASRAPTTQGFGSIVGSSLGEASGSTQATGVPQLMVPDTSAPSARRAMTRRGARPE</sequence>
<feature type="region of interest" description="Disordered" evidence="2">
    <location>
        <begin position="257"/>
        <end position="294"/>
    </location>
</feature>
<name>A0AA51BTN4_9MONO</name>